<feature type="region of interest" description="Disordered" evidence="17">
    <location>
        <begin position="1"/>
        <end position="31"/>
    </location>
</feature>
<evidence type="ECO:0000256" key="10">
    <source>
        <dbReference type="ARBA" id="ARBA00048680"/>
    </source>
</evidence>
<gene>
    <name evidence="19" type="primary">AIG1_0</name>
    <name evidence="19" type="ORF">g.16686</name>
</gene>
<comment type="catalytic activity">
    <reaction evidence="12">
        <text>9-(9Z-octadecenoyloxy)-octadecanoate + H2O = 9-hydroxy-octadecanoate + (9Z)-octadecenoate + H(+)</text>
        <dbReference type="Rhea" id="RHEA:52048"/>
        <dbReference type="ChEBI" id="CHEBI:15377"/>
        <dbReference type="ChEBI" id="CHEBI:15378"/>
        <dbReference type="ChEBI" id="CHEBI:30823"/>
        <dbReference type="ChEBI" id="CHEBI:136282"/>
        <dbReference type="ChEBI" id="CHEBI:136286"/>
    </reaction>
    <physiologicalReaction direction="left-to-right" evidence="12">
        <dbReference type="Rhea" id="RHEA:52049"/>
    </physiologicalReaction>
</comment>
<feature type="transmembrane region" description="Helical" evidence="18">
    <location>
        <begin position="125"/>
        <end position="146"/>
    </location>
</feature>
<keyword evidence="4 18" id="KW-0812">Transmembrane</keyword>
<proteinExistence type="inferred from homology"/>
<evidence type="ECO:0000313" key="19">
    <source>
        <dbReference type="EMBL" id="MDE52119.1"/>
    </source>
</evidence>
<evidence type="ECO:0000256" key="12">
    <source>
        <dbReference type="ARBA" id="ARBA00048800"/>
    </source>
</evidence>
<comment type="catalytic activity">
    <reaction evidence="14">
        <text>13-(9Z-octadecenoyloxy)-octadecanoate + H2O = 13-hydroxy-octadecanoate + (9Z)-octadecenoate + H(+)</text>
        <dbReference type="Rhea" id="RHEA:52064"/>
        <dbReference type="ChEBI" id="CHEBI:15377"/>
        <dbReference type="ChEBI" id="CHEBI:15378"/>
        <dbReference type="ChEBI" id="CHEBI:30823"/>
        <dbReference type="ChEBI" id="CHEBI:136303"/>
        <dbReference type="ChEBI" id="CHEBI:136304"/>
    </reaction>
    <physiologicalReaction direction="left-to-right" evidence="14">
        <dbReference type="Rhea" id="RHEA:52065"/>
    </physiologicalReaction>
</comment>
<evidence type="ECO:0000256" key="18">
    <source>
        <dbReference type="SAM" id="Phobius"/>
    </source>
</evidence>
<keyword evidence="6 18" id="KW-0472">Membrane</keyword>
<protein>
    <submittedName>
        <fullName evidence="19">Androgen-induced gene 1 protein</fullName>
    </submittedName>
</protein>
<evidence type="ECO:0000256" key="13">
    <source>
        <dbReference type="ARBA" id="ARBA00049221"/>
    </source>
</evidence>
<evidence type="ECO:0000256" key="15">
    <source>
        <dbReference type="ARBA" id="ARBA00049322"/>
    </source>
</evidence>
<evidence type="ECO:0000256" key="1">
    <source>
        <dbReference type="ARBA" id="ARBA00000923"/>
    </source>
</evidence>
<comment type="catalytic activity">
    <reaction evidence="15">
        <text>13-(9Z-hexadecenoyloxy)-octadecanoate + H2O = 13-hydroxy-octadecanoate + (9Z)-hexadecenoate + H(+)</text>
        <dbReference type="Rhea" id="RHEA:52076"/>
        <dbReference type="ChEBI" id="CHEBI:15377"/>
        <dbReference type="ChEBI" id="CHEBI:15378"/>
        <dbReference type="ChEBI" id="CHEBI:32372"/>
        <dbReference type="ChEBI" id="CHEBI:136304"/>
        <dbReference type="ChEBI" id="CHEBI:136315"/>
    </reaction>
    <physiologicalReaction direction="left-to-right" evidence="15">
        <dbReference type="Rhea" id="RHEA:52077"/>
    </physiologicalReaction>
</comment>
<comment type="similarity">
    <text evidence="3">Belongs to the AIG1 family.</text>
</comment>
<name>A0A6G1SP14_9ACAR</name>
<feature type="transmembrane region" description="Helical" evidence="18">
    <location>
        <begin position="197"/>
        <end position="216"/>
    </location>
</feature>
<dbReference type="EMBL" id="GGYP01007348">
    <property type="protein sequence ID" value="MDE52119.1"/>
    <property type="molecule type" value="Transcribed_RNA"/>
</dbReference>
<evidence type="ECO:0000256" key="5">
    <source>
        <dbReference type="ARBA" id="ARBA00022989"/>
    </source>
</evidence>
<feature type="compositionally biased region" description="Low complexity" evidence="17">
    <location>
        <begin position="16"/>
        <end position="28"/>
    </location>
</feature>
<feature type="transmembrane region" description="Helical" evidence="18">
    <location>
        <begin position="228"/>
        <end position="249"/>
    </location>
</feature>
<comment type="catalytic activity">
    <reaction evidence="10">
        <text>12-octadecanoyloxy-octadecanoate + H2O = 12-hydroxyoctadecanoate + octadecanoate + H(+)</text>
        <dbReference type="Rhea" id="RHEA:52080"/>
        <dbReference type="ChEBI" id="CHEBI:15377"/>
        <dbReference type="ChEBI" id="CHEBI:15378"/>
        <dbReference type="ChEBI" id="CHEBI:25629"/>
        <dbReference type="ChEBI" id="CHEBI:84201"/>
        <dbReference type="ChEBI" id="CHEBI:136330"/>
    </reaction>
    <physiologicalReaction direction="left-to-right" evidence="10">
        <dbReference type="Rhea" id="RHEA:52081"/>
    </physiologicalReaction>
</comment>
<organism evidence="19">
    <name type="scientific">Aceria tosichella</name>
    <name type="common">wheat curl mite</name>
    <dbReference type="NCBI Taxonomy" id="561515"/>
    <lineage>
        <taxon>Eukaryota</taxon>
        <taxon>Metazoa</taxon>
        <taxon>Ecdysozoa</taxon>
        <taxon>Arthropoda</taxon>
        <taxon>Chelicerata</taxon>
        <taxon>Arachnida</taxon>
        <taxon>Acari</taxon>
        <taxon>Acariformes</taxon>
        <taxon>Trombidiformes</taxon>
        <taxon>Prostigmata</taxon>
        <taxon>Eupodina</taxon>
        <taxon>Eriophyoidea</taxon>
        <taxon>Eriophyidae</taxon>
        <taxon>Eriophyinae</taxon>
        <taxon>Aceriini</taxon>
        <taxon>Aceria</taxon>
    </lineage>
</organism>
<dbReference type="InterPro" id="IPR006838">
    <property type="entry name" value="ADTRP_AIG1"/>
</dbReference>
<comment type="catalytic activity">
    <reaction evidence="7">
        <text>12-hexadecanoyloxy-octadecanoate + H2O = 12-hydroxyoctadecanoate + hexadecanoate + H(+)</text>
        <dbReference type="Rhea" id="RHEA:52056"/>
        <dbReference type="ChEBI" id="CHEBI:7896"/>
        <dbReference type="ChEBI" id="CHEBI:15377"/>
        <dbReference type="ChEBI" id="CHEBI:15378"/>
        <dbReference type="ChEBI" id="CHEBI:83677"/>
        <dbReference type="ChEBI" id="CHEBI:84201"/>
    </reaction>
    <physiologicalReaction direction="left-to-right" evidence="7">
        <dbReference type="Rhea" id="RHEA:52057"/>
    </physiologicalReaction>
</comment>
<comment type="catalytic activity">
    <reaction evidence="9">
        <text>9-hexadecanoyloxy-octadecanoate + H2O = 9-hydroxy-octadecanoate + hexadecanoate + H(+)</text>
        <dbReference type="Rhea" id="RHEA:52052"/>
        <dbReference type="ChEBI" id="CHEBI:7896"/>
        <dbReference type="ChEBI" id="CHEBI:15377"/>
        <dbReference type="ChEBI" id="CHEBI:15378"/>
        <dbReference type="ChEBI" id="CHEBI:83670"/>
        <dbReference type="ChEBI" id="CHEBI:136286"/>
    </reaction>
    <physiologicalReaction direction="left-to-right" evidence="9">
        <dbReference type="Rhea" id="RHEA:52053"/>
    </physiologicalReaction>
</comment>
<evidence type="ECO:0000256" key="11">
    <source>
        <dbReference type="ARBA" id="ARBA00048701"/>
    </source>
</evidence>
<comment type="catalytic activity">
    <reaction evidence="1">
        <text>9-(9Z-hexadecenoyloxy)-octadecanoate + H2O = (9Z)-hexadecenoate + 9-hydroxy-octadecanoate + H(+)</text>
        <dbReference type="Rhea" id="RHEA:52068"/>
        <dbReference type="ChEBI" id="CHEBI:15377"/>
        <dbReference type="ChEBI" id="CHEBI:15378"/>
        <dbReference type="ChEBI" id="CHEBI:32372"/>
        <dbReference type="ChEBI" id="CHEBI:136286"/>
        <dbReference type="ChEBI" id="CHEBI:136309"/>
    </reaction>
    <physiologicalReaction direction="left-to-right" evidence="1">
        <dbReference type="Rhea" id="RHEA:52069"/>
    </physiologicalReaction>
</comment>
<feature type="transmembrane region" description="Helical" evidence="18">
    <location>
        <begin position="166"/>
        <end position="185"/>
    </location>
</feature>
<evidence type="ECO:0000256" key="17">
    <source>
        <dbReference type="SAM" id="MobiDB-lite"/>
    </source>
</evidence>
<dbReference type="GO" id="GO:0012505">
    <property type="term" value="C:endomembrane system"/>
    <property type="evidence" value="ECO:0007669"/>
    <property type="project" value="UniProtKB-SubCell"/>
</dbReference>
<evidence type="ECO:0000256" key="9">
    <source>
        <dbReference type="ARBA" id="ARBA00047863"/>
    </source>
</evidence>
<keyword evidence="5 18" id="KW-1133">Transmembrane helix</keyword>
<evidence type="ECO:0000256" key="4">
    <source>
        <dbReference type="ARBA" id="ARBA00022692"/>
    </source>
</evidence>
<comment type="catalytic activity">
    <reaction evidence="13">
        <text>9-octadecanoyloxy-octadecanoate + H2O = 9-hydroxy-octadecanoate + octadecanoate + H(+)</text>
        <dbReference type="Rhea" id="RHEA:52096"/>
        <dbReference type="ChEBI" id="CHEBI:15377"/>
        <dbReference type="ChEBI" id="CHEBI:15378"/>
        <dbReference type="ChEBI" id="CHEBI:25629"/>
        <dbReference type="ChEBI" id="CHEBI:136286"/>
        <dbReference type="ChEBI" id="CHEBI:136373"/>
    </reaction>
    <physiologicalReaction direction="left-to-right" evidence="13">
        <dbReference type="Rhea" id="RHEA:52097"/>
    </physiologicalReaction>
</comment>
<comment type="catalytic activity">
    <reaction evidence="8">
        <text>13-octadecanoyloxy-octadecanoate + H2O = 13-hydroxy-octadecanoate + octadecanoate + H(+)</text>
        <dbReference type="Rhea" id="RHEA:52084"/>
        <dbReference type="ChEBI" id="CHEBI:15377"/>
        <dbReference type="ChEBI" id="CHEBI:15378"/>
        <dbReference type="ChEBI" id="CHEBI:25629"/>
        <dbReference type="ChEBI" id="CHEBI:136304"/>
        <dbReference type="ChEBI" id="CHEBI:136335"/>
    </reaction>
    <physiologicalReaction direction="left-to-right" evidence="8">
        <dbReference type="Rhea" id="RHEA:52085"/>
    </physiologicalReaction>
</comment>
<comment type="catalytic activity">
    <reaction evidence="11">
        <text>12-(9Z-octadecenoyloxy)-octadecanoate + H2O = 12-hydroxyoctadecanoate + (9Z)-octadecenoate + H(+)</text>
        <dbReference type="Rhea" id="RHEA:52060"/>
        <dbReference type="ChEBI" id="CHEBI:15377"/>
        <dbReference type="ChEBI" id="CHEBI:15378"/>
        <dbReference type="ChEBI" id="CHEBI:30823"/>
        <dbReference type="ChEBI" id="CHEBI:84201"/>
        <dbReference type="ChEBI" id="CHEBI:136302"/>
    </reaction>
    <physiologicalReaction direction="left-to-right" evidence="11">
        <dbReference type="Rhea" id="RHEA:52061"/>
    </physiologicalReaction>
</comment>
<reference evidence="19" key="1">
    <citation type="submission" date="2018-10" db="EMBL/GenBank/DDBJ databases">
        <title>Transcriptome assembly of Aceria tosichella (Wheat curl mite) Type 2.</title>
        <authorList>
            <person name="Scully E.D."/>
            <person name="Geib S.M."/>
            <person name="Palmer N.A."/>
            <person name="Gupta A.K."/>
            <person name="Sarath G."/>
            <person name="Tatineni S."/>
        </authorList>
    </citation>
    <scope>NUCLEOTIDE SEQUENCE</scope>
    <source>
        <strain evidence="19">LincolnNE</strain>
    </source>
</reference>
<dbReference type="Pfam" id="PF04750">
    <property type="entry name" value="Far-17a_AIG1"/>
    <property type="match status" value="1"/>
</dbReference>
<evidence type="ECO:0000256" key="6">
    <source>
        <dbReference type="ARBA" id="ARBA00023136"/>
    </source>
</evidence>
<evidence type="ECO:0000256" key="7">
    <source>
        <dbReference type="ARBA" id="ARBA00047368"/>
    </source>
</evidence>
<dbReference type="PANTHER" id="PTHR10989">
    <property type="entry name" value="ANDROGEN-INDUCED PROTEIN 1-RELATED"/>
    <property type="match status" value="1"/>
</dbReference>
<feature type="transmembrane region" description="Helical" evidence="18">
    <location>
        <begin position="91"/>
        <end position="113"/>
    </location>
</feature>
<evidence type="ECO:0000256" key="8">
    <source>
        <dbReference type="ARBA" id="ARBA00047427"/>
    </source>
</evidence>
<dbReference type="PANTHER" id="PTHR10989:SF16">
    <property type="entry name" value="AT02829P-RELATED"/>
    <property type="match status" value="1"/>
</dbReference>
<evidence type="ECO:0000256" key="16">
    <source>
        <dbReference type="ARBA" id="ARBA00049428"/>
    </source>
</evidence>
<evidence type="ECO:0000256" key="2">
    <source>
        <dbReference type="ARBA" id="ARBA00004127"/>
    </source>
</evidence>
<accession>A0A6G1SP14</accession>
<dbReference type="GO" id="GO:0016020">
    <property type="term" value="C:membrane"/>
    <property type="evidence" value="ECO:0007669"/>
    <property type="project" value="InterPro"/>
</dbReference>
<comment type="subcellular location">
    <subcellularLocation>
        <location evidence="2">Endomembrane system</location>
        <topology evidence="2">Multi-pass membrane protein</topology>
    </subcellularLocation>
</comment>
<comment type="catalytic activity">
    <reaction evidence="16">
        <text>12-(9Z-hexadecenoyloxy)-octadecanoate + H2O = 12-hydroxyoctadecanoate + (9Z)-hexadecenoate + H(+)</text>
        <dbReference type="Rhea" id="RHEA:52072"/>
        <dbReference type="ChEBI" id="CHEBI:15377"/>
        <dbReference type="ChEBI" id="CHEBI:15378"/>
        <dbReference type="ChEBI" id="CHEBI:32372"/>
        <dbReference type="ChEBI" id="CHEBI:84201"/>
        <dbReference type="ChEBI" id="CHEBI:136312"/>
    </reaction>
    <physiologicalReaction direction="left-to-right" evidence="16">
        <dbReference type="Rhea" id="RHEA:52073"/>
    </physiologicalReaction>
</comment>
<sequence length="278" mass="31239">MPQVVSKSLAKAGDTSRPSSTKASSSSSDNLIMKNSHQHPGLSSTWKNSLIIAFHGAAASTYGFAICWQNVSEASRLLYLRSNPLVRIYGRWRFLTYNCLILQFVAFSLCLTAHFVPKLRRPRDFVFTSLAFPIGIVVVTTFWGVWMSLGRAFIFPIELEPYYPPWLNHITHTIIAPINLIELLAFRKQYSSDKKAIATLTGYTVAYTSYLMYIKWQTGRFVYPFLNHFTPVGVGVFIVGLTAMVIGLYKCGKYMHDAAHGNGVVRRKLSNGAAKKKH</sequence>
<dbReference type="AlphaFoldDB" id="A0A6G1SP14"/>
<evidence type="ECO:0000256" key="3">
    <source>
        <dbReference type="ARBA" id="ARBA00009300"/>
    </source>
</evidence>
<evidence type="ECO:0000256" key="14">
    <source>
        <dbReference type="ARBA" id="ARBA00049296"/>
    </source>
</evidence>